<evidence type="ECO:0000313" key="1">
    <source>
        <dbReference type="EMBL" id="KAJ9579184.1"/>
    </source>
</evidence>
<feature type="non-terminal residue" evidence="1">
    <location>
        <position position="1"/>
    </location>
</feature>
<reference evidence="1" key="2">
    <citation type="submission" date="2023-05" db="EMBL/GenBank/DDBJ databases">
        <authorList>
            <person name="Fouks B."/>
        </authorList>
    </citation>
    <scope>NUCLEOTIDE SEQUENCE</scope>
    <source>
        <strain evidence="1">Stay&amp;Tobe</strain>
        <tissue evidence="1">Testes</tissue>
    </source>
</reference>
<feature type="non-terminal residue" evidence="1">
    <location>
        <position position="68"/>
    </location>
</feature>
<dbReference type="EMBL" id="JASPKZ010008621">
    <property type="protein sequence ID" value="KAJ9579184.1"/>
    <property type="molecule type" value="Genomic_DNA"/>
</dbReference>
<comment type="caution">
    <text evidence="1">The sequence shown here is derived from an EMBL/GenBank/DDBJ whole genome shotgun (WGS) entry which is preliminary data.</text>
</comment>
<proteinExistence type="predicted"/>
<reference evidence="1" key="1">
    <citation type="journal article" date="2023" name="IScience">
        <title>Live-bearing cockroach genome reveals convergent evolutionary mechanisms linked to viviparity in insects and beyond.</title>
        <authorList>
            <person name="Fouks B."/>
            <person name="Harrison M.C."/>
            <person name="Mikhailova A.A."/>
            <person name="Marchal E."/>
            <person name="English S."/>
            <person name="Carruthers M."/>
            <person name="Jennings E.C."/>
            <person name="Chiamaka E.L."/>
            <person name="Frigard R.A."/>
            <person name="Pippel M."/>
            <person name="Attardo G.M."/>
            <person name="Benoit J.B."/>
            <person name="Bornberg-Bauer E."/>
            <person name="Tobe S.S."/>
        </authorList>
    </citation>
    <scope>NUCLEOTIDE SEQUENCE</scope>
    <source>
        <strain evidence="1">Stay&amp;Tobe</strain>
    </source>
</reference>
<accession>A0AAD7ZEF4</accession>
<evidence type="ECO:0000313" key="2">
    <source>
        <dbReference type="Proteomes" id="UP001233999"/>
    </source>
</evidence>
<organism evidence="1 2">
    <name type="scientific">Diploptera punctata</name>
    <name type="common">Pacific beetle cockroach</name>
    <dbReference type="NCBI Taxonomy" id="6984"/>
    <lineage>
        <taxon>Eukaryota</taxon>
        <taxon>Metazoa</taxon>
        <taxon>Ecdysozoa</taxon>
        <taxon>Arthropoda</taxon>
        <taxon>Hexapoda</taxon>
        <taxon>Insecta</taxon>
        <taxon>Pterygota</taxon>
        <taxon>Neoptera</taxon>
        <taxon>Polyneoptera</taxon>
        <taxon>Dictyoptera</taxon>
        <taxon>Blattodea</taxon>
        <taxon>Blaberoidea</taxon>
        <taxon>Blaberidae</taxon>
        <taxon>Diplopterinae</taxon>
        <taxon>Diploptera</taxon>
    </lineage>
</organism>
<keyword evidence="2" id="KW-1185">Reference proteome</keyword>
<gene>
    <name evidence="1" type="ORF">L9F63_024709</name>
</gene>
<dbReference type="AlphaFoldDB" id="A0AAD7ZEF4"/>
<protein>
    <submittedName>
        <fullName evidence="1">Uncharacterized protein</fullName>
    </submittedName>
</protein>
<name>A0AAD7ZEF4_DIPPU</name>
<dbReference type="Proteomes" id="UP001233999">
    <property type="component" value="Unassembled WGS sequence"/>
</dbReference>
<sequence length="68" mass="8301">VKQDRIRQWKQKIAKRLSIRFKKLGLRLSSSRSYLCDSFNITRFTACKHFIWSDLHSRRFKVIFNIVQ</sequence>